<gene>
    <name evidence="1" type="ORF">AVDCRST_MAG51-3252</name>
</gene>
<sequence>MGCTAKRRVRAFLRAPLFDMQPVMHPATFGQWHVRGDTLVCRLPRKTVTVQAPSALLRQVMALCDGRLGWKEVAAELARRWAPPDVDGFLAHLKGEGLLVDASELLPRWMDLGQAPGVFAPPAPRDEWAALPLHAEGRLLTAKGPDDRMPHAARSFASLLGERASQRTFADRPLAAAALRAILWAAGGV</sequence>
<proteinExistence type="predicted"/>
<name>A0A6J4QDG8_9BURK</name>
<dbReference type="EMBL" id="CADCUX010000705">
    <property type="protein sequence ID" value="CAA9440834.1"/>
    <property type="molecule type" value="Genomic_DNA"/>
</dbReference>
<evidence type="ECO:0000313" key="1">
    <source>
        <dbReference type="EMBL" id="CAA9440834.1"/>
    </source>
</evidence>
<protein>
    <recommendedName>
        <fullName evidence="2">Coenzyme PQQ synthesis protein D</fullName>
    </recommendedName>
</protein>
<evidence type="ECO:0008006" key="2">
    <source>
        <dbReference type="Google" id="ProtNLM"/>
    </source>
</evidence>
<organism evidence="1">
    <name type="scientific">uncultured Ramlibacter sp</name>
    <dbReference type="NCBI Taxonomy" id="260755"/>
    <lineage>
        <taxon>Bacteria</taxon>
        <taxon>Pseudomonadati</taxon>
        <taxon>Pseudomonadota</taxon>
        <taxon>Betaproteobacteria</taxon>
        <taxon>Burkholderiales</taxon>
        <taxon>Comamonadaceae</taxon>
        <taxon>Ramlibacter</taxon>
        <taxon>environmental samples</taxon>
    </lineage>
</organism>
<feature type="non-terminal residue" evidence="1">
    <location>
        <position position="189"/>
    </location>
</feature>
<dbReference type="AlphaFoldDB" id="A0A6J4QDG8"/>
<reference evidence="1" key="1">
    <citation type="submission" date="2020-02" db="EMBL/GenBank/DDBJ databases">
        <authorList>
            <person name="Meier V. D."/>
        </authorList>
    </citation>
    <scope>NUCLEOTIDE SEQUENCE</scope>
    <source>
        <strain evidence="1">AVDCRST_MAG51</strain>
    </source>
</reference>
<accession>A0A6J4QDG8</accession>